<dbReference type="AlphaFoldDB" id="A0A5C6DYD6"/>
<reference evidence="2 3" key="1">
    <citation type="submission" date="2019-02" db="EMBL/GenBank/DDBJ databases">
        <title>Deep-cultivation of Planctomycetes and their phenomic and genomic characterization uncovers novel biology.</title>
        <authorList>
            <person name="Wiegand S."/>
            <person name="Jogler M."/>
            <person name="Boedeker C."/>
            <person name="Pinto D."/>
            <person name="Vollmers J."/>
            <person name="Rivas-Marin E."/>
            <person name="Kohn T."/>
            <person name="Peeters S.H."/>
            <person name="Heuer A."/>
            <person name="Rast P."/>
            <person name="Oberbeckmann S."/>
            <person name="Bunk B."/>
            <person name="Jeske O."/>
            <person name="Meyerdierks A."/>
            <person name="Storesund J.E."/>
            <person name="Kallscheuer N."/>
            <person name="Luecker S."/>
            <person name="Lage O.M."/>
            <person name="Pohl T."/>
            <person name="Merkel B.J."/>
            <person name="Hornburger P."/>
            <person name="Mueller R.-W."/>
            <person name="Bruemmer F."/>
            <person name="Labrenz M."/>
            <person name="Spormann A.M."/>
            <person name="Op Den Camp H."/>
            <person name="Overmann J."/>
            <person name="Amann R."/>
            <person name="Jetten M.S.M."/>
            <person name="Mascher T."/>
            <person name="Medema M.H."/>
            <person name="Devos D.P."/>
            <person name="Kaster A.-K."/>
            <person name="Ovreas L."/>
            <person name="Rohde M."/>
            <person name="Galperin M.Y."/>
            <person name="Jogler C."/>
        </authorList>
    </citation>
    <scope>NUCLEOTIDE SEQUENCE [LARGE SCALE GENOMIC DNA]</scope>
    <source>
        <strain evidence="2 3">Q31b</strain>
    </source>
</reference>
<evidence type="ECO:0000256" key="1">
    <source>
        <dbReference type="SAM" id="Phobius"/>
    </source>
</evidence>
<dbReference type="Proteomes" id="UP000315471">
    <property type="component" value="Unassembled WGS sequence"/>
</dbReference>
<evidence type="ECO:0000313" key="2">
    <source>
        <dbReference type="EMBL" id="TWU41234.1"/>
    </source>
</evidence>
<name>A0A5C6DYD6_9BACT</name>
<protein>
    <recommendedName>
        <fullName evidence="4">HAMP domain-containing protein</fullName>
    </recommendedName>
</protein>
<accession>A0A5C6DYD6</accession>
<feature type="transmembrane region" description="Helical" evidence="1">
    <location>
        <begin position="64"/>
        <end position="81"/>
    </location>
</feature>
<comment type="caution">
    <text evidence="2">The sequence shown here is derived from an EMBL/GenBank/DDBJ whole genome shotgun (WGS) entry which is preliminary data.</text>
</comment>
<keyword evidence="1" id="KW-0472">Membrane</keyword>
<sequence>MSERKARRSRHLVDREVQGGLLRKIAIHWVIFFVCNAVALVIWIRLFESPDADWNATIRATFQRFFPFFIITMALIPAFVLDTLKLTHRFAGPLLRFRAALADVSAGHSVAPLVFRNNDFWQKLAADFNSVVGRCEGLTAPADCHRDNQSEA</sequence>
<keyword evidence="1" id="KW-1133">Transmembrane helix</keyword>
<organism evidence="2 3">
    <name type="scientific">Novipirellula aureliae</name>
    <dbReference type="NCBI Taxonomy" id="2527966"/>
    <lineage>
        <taxon>Bacteria</taxon>
        <taxon>Pseudomonadati</taxon>
        <taxon>Planctomycetota</taxon>
        <taxon>Planctomycetia</taxon>
        <taxon>Pirellulales</taxon>
        <taxon>Pirellulaceae</taxon>
        <taxon>Novipirellula</taxon>
    </lineage>
</organism>
<proteinExistence type="predicted"/>
<dbReference type="RefSeq" id="WP_146600085.1">
    <property type="nucleotide sequence ID" value="NZ_SJPY01000004.1"/>
</dbReference>
<dbReference type="OrthoDB" id="270597at2"/>
<evidence type="ECO:0008006" key="4">
    <source>
        <dbReference type="Google" id="ProtNLM"/>
    </source>
</evidence>
<keyword evidence="3" id="KW-1185">Reference proteome</keyword>
<keyword evidence="1" id="KW-0812">Transmembrane</keyword>
<gene>
    <name evidence="2" type="ORF">Q31b_26730</name>
</gene>
<dbReference type="EMBL" id="SJPY01000004">
    <property type="protein sequence ID" value="TWU41234.1"/>
    <property type="molecule type" value="Genomic_DNA"/>
</dbReference>
<feature type="transmembrane region" description="Helical" evidence="1">
    <location>
        <begin position="21"/>
        <end position="44"/>
    </location>
</feature>
<evidence type="ECO:0000313" key="3">
    <source>
        <dbReference type="Proteomes" id="UP000315471"/>
    </source>
</evidence>